<evidence type="ECO:0000313" key="2">
    <source>
        <dbReference type="Proteomes" id="UP000823674"/>
    </source>
</evidence>
<name>A0ABQ7MQD0_BRACM</name>
<protein>
    <submittedName>
        <fullName evidence="1">Uncharacterized protein</fullName>
    </submittedName>
</protein>
<keyword evidence="2" id="KW-1185">Reference proteome</keyword>
<dbReference type="Proteomes" id="UP000823674">
    <property type="component" value="Chromosome A04"/>
</dbReference>
<reference evidence="1 2" key="1">
    <citation type="submission" date="2021-03" db="EMBL/GenBank/DDBJ databases">
        <authorList>
            <person name="King G.J."/>
            <person name="Bancroft I."/>
            <person name="Baten A."/>
            <person name="Bloomfield J."/>
            <person name="Borpatragohain P."/>
            <person name="He Z."/>
            <person name="Irish N."/>
            <person name="Irwin J."/>
            <person name="Liu K."/>
            <person name="Mauleon R.P."/>
            <person name="Moore J."/>
            <person name="Morris R."/>
            <person name="Ostergaard L."/>
            <person name="Wang B."/>
            <person name="Wells R."/>
        </authorList>
    </citation>
    <scope>NUCLEOTIDE SEQUENCE [LARGE SCALE GENOMIC DNA]</scope>
    <source>
        <strain evidence="1">R-o-18</strain>
        <tissue evidence="1">Leaf</tissue>
    </source>
</reference>
<proteinExistence type="predicted"/>
<evidence type="ECO:0000313" key="1">
    <source>
        <dbReference type="EMBL" id="KAG5400937.1"/>
    </source>
</evidence>
<organism evidence="1 2">
    <name type="scientific">Brassica rapa subsp. trilocularis</name>
    <dbReference type="NCBI Taxonomy" id="1813537"/>
    <lineage>
        <taxon>Eukaryota</taxon>
        <taxon>Viridiplantae</taxon>
        <taxon>Streptophyta</taxon>
        <taxon>Embryophyta</taxon>
        <taxon>Tracheophyta</taxon>
        <taxon>Spermatophyta</taxon>
        <taxon>Magnoliopsida</taxon>
        <taxon>eudicotyledons</taxon>
        <taxon>Gunneridae</taxon>
        <taxon>Pentapetalae</taxon>
        <taxon>rosids</taxon>
        <taxon>malvids</taxon>
        <taxon>Brassicales</taxon>
        <taxon>Brassicaceae</taxon>
        <taxon>Brassiceae</taxon>
        <taxon>Brassica</taxon>
    </lineage>
</organism>
<sequence length="78" mass="8911">MRWCGGWSNDATGLRVRWGDVVEGVRVGRRSKASDVEGVVLPAKFAYQFRCRKEAGEISGYRLISPLLGTRGWKWLRR</sequence>
<gene>
    <name evidence="1" type="primary">A04g504970.1_BraROA</name>
    <name evidence="1" type="ORF">IGI04_015544</name>
</gene>
<dbReference type="EMBL" id="JADBGQ010000004">
    <property type="protein sequence ID" value="KAG5400937.1"/>
    <property type="molecule type" value="Genomic_DNA"/>
</dbReference>
<comment type="caution">
    <text evidence="1">The sequence shown here is derived from an EMBL/GenBank/DDBJ whole genome shotgun (WGS) entry which is preliminary data.</text>
</comment>
<accession>A0ABQ7MQD0</accession>